<dbReference type="Proteomes" id="UP001500442">
    <property type="component" value="Unassembled WGS sequence"/>
</dbReference>
<feature type="chain" id="PRO_5046845377" description="SH3 domain-containing protein" evidence="1">
    <location>
        <begin position="33"/>
        <end position="128"/>
    </location>
</feature>
<reference evidence="2 3" key="1">
    <citation type="journal article" date="2019" name="Int. J. Syst. Evol. Microbiol.">
        <title>The Global Catalogue of Microorganisms (GCM) 10K type strain sequencing project: providing services to taxonomists for standard genome sequencing and annotation.</title>
        <authorList>
            <consortium name="The Broad Institute Genomics Platform"/>
            <consortium name="The Broad Institute Genome Sequencing Center for Infectious Disease"/>
            <person name="Wu L."/>
            <person name="Ma J."/>
        </authorList>
    </citation>
    <scope>NUCLEOTIDE SEQUENCE [LARGE SCALE GENOMIC DNA]</scope>
    <source>
        <strain evidence="2 3">JCM 4823</strain>
    </source>
</reference>
<evidence type="ECO:0000256" key="1">
    <source>
        <dbReference type="SAM" id="SignalP"/>
    </source>
</evidence>
<organism evidence="2 3">
    <name type="scientific">Streptomyces roseiscleroticus</name>
    <dbReference type="NCBI Taxonomy" id="1972"/>
    <lineage>
        <taxon>Bacteria</taxon>
        <taxon>Bacillati</taxon>
        <taxon>Actinomycetota</taxon>
        <taxon>Actinomycetes</taxon>
        <taxon>Kitasatosporales</taxon>
        <taxon>Streptomycetaceae</taxon>
        <taxon>Streptomyces</taxon>
    </lineage>
</organism>
<dbReference type="EMBL" id="BAAASN010000028">
    <property type="protein sequence ID" value="GAA2284865.1"/>
    <property type="molecule type" value="Genomic_DNA"/>
</dbReference>
<proteinExistence type="predicted"/>
<keyword evidence="1" id="KW-0732">Signal</keyword>
<keyword evidence="3" id="KW-1185">Reference proteome</keyword>
<name>A0ABN3F575_9ACTN</name>
<evidence type="ECO:0008006" key="4">
    <source>
        <dbReference type="Google" id="ProtNLM"/>
    </source>
</evidence>
<feature type="signal peptide" evidence="1">
    <location>
        <begin position="1"/>
        <end position="32"/>
    </location>
</feature>
<protein>
    <recommendedName>
        <fullName evidence="4">SH3 domain-containing protein</fullName>
    </recommendedName>
</protein>
<comment type="caution">
    <text evidence="2">The sequence shown here is derived from an EMBL/GenBank/DDBJ whole genome shotgun (WGS) entry which is preliminary data.</text>
</comment>
<sequence length="128" mass="13483">MRIKRQRAVTRLATAIGAGVLATAGMTVPAVAADSGPAAAPHSQSVGIQSGYVETWINGNVRFGPSTTYGINYTVAAGFRSYGLCWQQGGWVNANGVAHDKWVKLDDNAWIWGGLLKGDETGGVHNHC</sequence>
<accession>A0ABN3F575</accession>
<evidence type="ECO:0000313" key="2">
    <source>
        <dbReference type="EMBL" id="GAA2284865.1"/>
    </source>
</evidence>
<evidence type="ECO:0000313" key="3">
    <source>
        <dbReference type="Proteomes" id="UP001500442"/>
    </source>
</evidence>
<gene>
    <name evidence="2" type="ORF">GCM10010368_64400</name>
</gene>